<evidence type="ECO:0000256" key="2">
    <source>
        <dbReference type="ARBA" id="ARBA00022490"/>
    </source>
</evidence>
<evidence type="ECO:0000256" key="1">
    <source>
        <dbReference type="ARBA" id="ARBA00004120"/>
    </source>
</evidence>
<dbReference type="PANTHER" id="PTHR12968:SF1">
    <property type="entry name" value="B9 DOMAIN-CONTAINING PROTEIN 1"/>
    <property type="match status" value="1"/>
</dbReference>
<dbReference type="PROSITE" id="PS51381">
    <property type="entry name" value="C2_B9"/>
    <property type="match status" value="1"/>
</dbReference>
<protein>
    <recommendedName>
        <fullName evidence="7">B9 domain-containing protein 1</fullName>
    </recommendedName>
</protein>
<keyword evidence="2" id="KW-0963">Cytoplasm</keyword>
<dbReference type="EMBL" id="QEAQ01000012">
    <property type="protein sequence ID" value="TPX60843.1"/>
    <property type="molecule type" value="Genomic_DNA"/>
</dbReference>
<dbReference type="Proteomes" id="UP000318582">
    <property type="component" value="Unassembled WGS sequence"/>
</dbReference>
<comment type="caution">
    <text evidence="8">The sequence shown here is derived from an EMBL/GenBank/DDBJ whole genome shotgun (WGS) entry which is preliminary data.</text>
</comment>
<dbReference type="GO" id="GO:0036038">
    <property type="term" value="C:MKS complex"/>
    <property type="evidence" value="ECO:0007669"/>
    <property type="project" value="TreeGrafter"/>
</dbReference>
<dbReference type="GO" id="GO:0060271">
    <property type="term" value="P:cilium assembly"/>
    <property type="evidence" value="ECO:0007669"/>
    <property type="project" value="TreeGrafter"/>
</dbReference>
<keyword evidence="9" id="KW-1185">Reference proteome</keyword>
<dbReference type="STRING" id="109895.A0A507E9U2"/>
<dbReference type="Pfam" id="PF07162">
    <property type="entry name" value="B9-C2"/>
    <property type="match status" value="1"/>
</dbReference>
<reference evidence="8 9" key="1">
    <citation type="journal article" date="2019" name="Sci. Rep.">
        <title>Comparative genomics of chytrid fungi reveal insights into the obligate biotrophic and pathogenic lifestyle of Synchytrium endobioticum.</title>
        <authorList>
            <person name="van de Vossenberg B.T.L.H."/>
            <person name="Warris S."/>
            <person name="Nguyen H.D.T."/>
            <person name="van Gent-Pelzer M.P.E."/>
            <person name="Joly D.L."/>
            <person name="van de Geest H.C."/>
            <person name="Bonants P.J.M."/>
            <person name="Smith D.S."/>
            <person name="Levesque C.A."/>
            <person name="van der Lee T.A.J."/>
        </authorList>
    </citation>
    <scope>NUCLEOTIDE SEQUENCE [LARGE SCALE GENOMIC DNA]</scope>
    <source>
        <strain evidence="8 9">CBS 809.83</strain>
    </source>
</reference>
<evidence type="ECO:0000313" key="8">
    <source>
        <dbReference type="EMBL" id="TPX60843.1"/>
    </source>
</evidence>
<accession>A0A507E9U2</accession>
<keyword evidence="4" id="KW-0206">Cytoskeleton</keyword>
<dbReference type="PANTHER" id="PTHR12968">
    <property type="entry name" value="B9 DOMAIN-CONTAINING"/>
    <property type="match status" value="1"/>
</dbReference>
<evidence type="ECO:0000256" key="5">
    <source>
        <dbReference type="ARBA" id="ARBA00023273"/>
    </source>
</evidence>
<evidence type="ECO:0000256" key="4">
    <source>
        <dbReference type="ARBA" id="ARBA00023212"/>
    </source>
</evidence>
<organism evidence="8 9">
    <name type="scientific">Powellomyces hirtus</name>
    <dbReference type="NCBI Taxonomy" id="109895"/>
    <lineage>
        <taxon>Eukaryota</taxon>
        <taxon>Fungi</taxon>
        <taxon>Fungi incertae sedis</taxon>
        <taxon>Chytridiomycota</taxon>
        <taxon>Chytridiomycota incertae sedis</taxon>
        <taxon>Chytridiomycetes</taxon>
        <taxon>Spizellomycetales</taxon>
        <taxon>Powellomycetaceae</taxon>
        <taxon>Powellomyces</taxon>
    </lineage>
</organism>
<dbReference type="InterPro" id="IPR010796">
    <property type="entry name" value="C2_B9-type_dom"/>
</dbReference>
<evidence type="ECO:0000256" key="7">
    <source>
        <dbReference type="ARBA" id="ARBA00039274"/>
    </source>
</evidence>
<sequence length="197" mass="21956">MASSFFSLLVNGQIEAGYFPSYDNLYCKFSTLNGPDWVVVSGVEEGITQQSLSSPIPSFTGQPHTLARPCVWNFPLDLAFKATNAYGWPQLILTVYGPDALGRDVVRGYGSIRLPRTPGIHTIYTPMFVPLASTYFNGFLSWIRGRLPEFRDSRFVGRSEGRDVVCVRSQGTVKVTVNIGTKDMERFGYVNRPLKAK</sequence>
<dbReference type="AlphaFoldDB" id="A0A507E9U2"/>
<proteinExistence type="inferred from homology"/>
<name>A0A507E9U2_9FUNG</name>
<comment type="subcellular location">
    <subcellularLocation>
        <location evidence="1">Cytoplasm</location>
        <location evidence="1">Cytoskeleton</location>
        <location evidence="1">Cilium basal body</location>
    </subcellularLocation>
</comment>
<evidence type="ECO:0000256" key="3">
    <source>
        <dbReference type="ARBA" id="ARBA00022794"/>
    </source>
</evidence>
<keyword evidence="5" id="KW-0966">Cell projection</keyword>
<keyword evidence="3" id="KW-0970">Cilium biogenesis/degradation</keyword>
<evidence type="ECO:0000256" key="6">
    <source>
        <dbReference type="ARBA" id="ARBA00038411"/>
    </source>
</evidence>
<comment type="similarity">
    <text evidence="6">Belongs to the B9D family.</text>
</comment>
<gene>
    <name evidence="8" type="ORF">PhCBS80983_g01555</name>
</gene>
<evidence type="ECO:0000313" key="9">
    <source>
        <dbReference type="Proteomes" id="UP000318582"/>
    </source>
</evidence>